<dbReference type="InterPro" id="IPR000294">
    <property type="entry name" value="GLA_domain"/>
</dbReference>
<evidence type="ECO:0000256" key="1">
    <source>
        <dbReference type="ARBA" id="ARBA00023157"/>
    </source>
</evidence>
<dbReference type="Proteomes" id="UP001591681">
    <property type="component" value="Unassembled WGS sequence"/>
</dbReference>
<dbReference type="EMBL" id="JBHFQA010000013">
    <property type="protein sequence ID" value="KAL2088804.1"/>
    <property type="molecule type" value="Genomic_DNA"/>
</dbReference>
<dbReference type="InterPro" id="IPR035972">
    <property type="entry name" value="GLA-like_dom_SF"/>
</dbReference>
<proteinExistence type="predicted"/>
<evidence type="ECO:0000256" key="3">
    <source>
        <dbReference type="SAM" id="Phobius"/>
    </source>
</evidence>
<keyword evidence="3" id="KW-1133">Transmembrane helix</keyword>
<dbReference type="PROSITE" id="PS00011">
    <property type="entry name" value="GLA_1"/>
    <property type="match status" value="1"/>
</dbReference>
<dbReference type="InterPro" id="IPR050442">
    <property type="entry name" value="Peptidase_S1_coag_factors"/>
</dbReference>
<evidence type="ECO:0000256" key="4">
    <source>
        <dbReference type="SAM" id="SignalP"/>
    </source>
</evidence>
<dbReference type="Gene3D" id="4.10.740.10">
    <property type="entry name" value="Coagulation Factor IX"/>
    <property type="match status" value="1"/>
</dbReference>
<keyword evidence="3" id="KW-0472">Membrane</keyword>
<keyword evidence="3" id="KW-0812">Transmembrane</keyword>
<dbReference type="SUPFAM" id="SSF57630">
    <property type="entry name" value="GLA-domain"/>
    <property type="match status" value="1"/>
</dbReference>
<evidence type="ECO:0000313" key="6">
    <source>
        <dbReference type="EMBL" id="KAL2088804.1"/>
    </source>
</evidence>
<evidence type="ECO:0000313" key="7">
    <source>
        <dbReference type="Proteomes" id="UP001591681"/>
    </source>
</evidence>
<evidence type="ECO:0000256" key="2">
    <source>
        <dbReference type="SAM" id="MobiDB-lite"/>
    </source>
</evidence>
<sequence>MMYKVLFALLHLVPCGLSVCTKRLEPSQDSEDITNPVFVDGENANKFIKRHLLLNRFDFEIFTPGNLERECKEEVCNYEEAREVFENIPETDKFWAEYTAQEQHPRFDVTALLVGLIAGGVTLVIVGLLIWYACQRRLKGSGGGGPARARGHARSRRSNASLIIRRLEEISLQPVGPPSAEEADAPGLPSYEQAIAGSGAHDAPPPPYPGSRPGTIRR</sequence>
<dbReference type="FunFam" id="4.10.740.10:FF:000001">
    <property type="entry name" value="vitamin K-dependent protein S"/>
    <property type="match status" value="1"/>
</dbReference>
<dbReference type="SMART" id="SM00069">
    <property type="entry name" value="GLA"/>
    <property type="match status" value="1"/>
</dbReference>
<dbReference type="PRINTS" id="PR00001">
    <property type="entry name" value="GLABLOOD"/>
</dbReference>
<reference evidence="6 7" key="1">
    <citation type="submission" date="2024-09" db="EMBL/GenBank/DDBJ databases">
        <title>A chromosome-level genome assembly of Gray's grenadier anchovy, Coilia grayii.</title>
        <authorList>
            <person name="Fu Z."/>
        </authorList>
    </citation>
    <scope>NUCLEOTIDE SEQUENCE [LARGE SCALE GENOMIC DNA]</scope>
    <source>
        <strain evidence="6">G4</strain>
        <tissue evidence="6">Muscle</tissue>
    </source>
</reference>
<feature type="transmembrane region" description="Helical" evidence="3">
    <location>
        <begin position="111"/>
        <end position="134"/>
    </location>
</feature>
<gene>
    <name evidence="6" type="ORF">ACEWY4_015703</name>
</gene>
<feature type="chain" id="PRO_5044775786" description="Gla domain-containing protein" evidence="4">
    <location>
        <begin position="19"/>
        <end position="218"/>
    </location>
</feature>
<feature type="signal peptide" evidence="4">
    <location>
        <begin position="1"/>
        <end position="18"/>
    </location>
</feature>
<accession>A0ABD1JNU2</accession>
<keyword evidence="1" id="KW-1015">Disulfide bond</keyword>
<dbReference type="InterPro" id="IPR017857">
    <property type="entry name" value="Coagulation_fac-like_Gla_dom"/>
</dbReference>
<dbReference type="Pfam" id="PF00594">
    <property type="entry name" value="Gla"/>
    <property type="match status" value="1"/>
</dbReference>
<name>A0ABD1JNU2_9TELE</name>
<evidence type="ECO:0000259" key="5">
    <source>
        <dbReference type="PROSITE" id="PS50998"/>
    </source>
</evidence>
<keyword evidence="7" id="KW-1185">Reference proteome</keyword>
<dbReference type="PROSITE" id="PS50998">
    <property type="entry name" value="GLA_2"/>
    <property type="match status" value="1"/>
</dbReference>
<keyword evidence="4" id="KW-0732">Signal</keyword>
<protein>
    <recommendedName>
        <fullName evidence="5">Gla domain-containing protein</fullName>
    </recommendedName>
</protein>
<comment type="caution">
    <text evidence="6">The sequence shown here is derived from an EMBL/GenBank/DDBJ whole genome shotgun (WGS) entry which is preliminary data.</text>
</comment>
<dbReference type="PANTHER" id="PTHR24278">
    <property type="entry name" value="COAGULATION FACTOR"/>
    <property type="match status" value="1"/>
</dbReference>
<dbReference type="AlphaFoldDB" id="A0ABD1JNU2"/>
<feature type="region of interest" description="Disordered" evidence="2">
    <location>
        <begin position="173"/>
        <end position="218"/>
    </location>
</feature>
<organism evidence="6 7">
    <name type="scientific">Coilia grayii</name>
    <name type="common">Gray's grenadier anchovy</name>
    <dbReference type="NCBI Taxonomy" id="363190"/>
    <lineage>
        <taxon>Eukaryota</taxon>
        <taxon>Metazoa</taxon>
        <taxon>Chordata</taxon>
        <taxon>Craniata</taxon>
        <taxon>Vertebrata</taxon>
        <taxon>Euteleostomi</taxon>
        <taxon>Actinopterygii</taxon>
        <taxon>Neopterygii</taxon>
        <taxon>Teleostei</taxon>
        <taxon>Clupei</taxon>
        <taxon>Clupeiformes</taxon>
        <taxon>Clupeoidei</taxon>
        <taxon>Engraulidae</taxon>
        <taxon>Coilinae</taxon>
        <taxon>Coilia</taxon>
    </lineage>
</organism>
<feature type="domain" description="Gla" evidence="5">
    <location>
        <begin position="54"/>
        <end position="100"/>
    </location>
</feature>
<dbReference type="PANTHER" id="PTHR24278:SF38">
    <property type="entry name" value="TRANSMEMBRANE GAMMA-CARBOXYGLUTAMIC ACID PROTEIN 4"/>
    <property type="match status" value="1"/>
</dbReference>